<dbReference type="SUPFAM" id="SSF53187">
    <property type="entry name" value="Zn-dependent exopeptidases"/>
    <property type="match status" value="1"/>
</dbReference>
<keyword evidence="3 16" id="KW-0031">Aminopeptidase</keyword>
<evidence type="ECO:0000313" key="17">
    <source>
        <dbReference type="Proteomes" id="UP001174909"/>
    </source>
</evidence>
<evidence type="ECO:0000256" key="4">
    <source>
        <dbReference type="ARBA" id="ARBA00022670"/>
    </source>
</evidence>
<dbReference type="Pfam" id="PF02789">
    <property type="entry name" value="Peptidase_M17_N"/>
    <property type="match status" value="1"/>
</dbReference>
<evidence type="ECO:0000256" key="7">
    <source>
        <dbReference type="ARBA" id="ARBA00023625"/>
    </source>
</evidence>
<dbReference type="Proteomes" id="UP001174909">
    <property type="component" value="Unassembled WGS sequence"/>
</dbReference>
<dbReference type="InterPro" id="IPR011356">
    <property type="entry name" value="Leucine_aapep/pepB"/>
</dbReference>
<comment type="catalytic activity">
    <reaction evidence="6">
        <text>an S-substituted L-cysteinylglycine + H2O = an S-substituted L-cysteine + glycine</text>
        <dbReference type="Rhea" id="RHEA:60444"/>
        <dbReference type="ChEBI" id="CHEBI:15377"/>
        <dbReference type="ChEBI" id="CHEBI:57305"/>
        <dbReference type="ChEBI" id="CHEBI:58717"/>
        <dbReference type="ChEBI" id="CHEBI:143103"/>
        <dbReference type="EC" id="3.4.13.23"/>
    </reaction>
    <physiologicalReaction direction="left-to-right" evidence="6">
        <dbReference type="Rhea" id="RHEA:60445"/>
    </physiologicalReaction>
</comment>
<dbReference type="GO" id="GO:0070006">
    <property type="term" value="F:metalloaminopeptidase activity"/>
    <property type="evidence" value="ECO:0007669"/>
    <property type="project" value="InterPro"/>
</dbReference>
<evidence type="ECO:0000256" key="2">
    <source>
        <dbReference type="ARBA" id="ARBA00014190"/>
    </source>
</evidence>
<keyword evidence="5" id="KW-0378">Hydrolase</keyword>
<dbReference type="InterPro" id="IPR043472">
    <property type="entry name" value="Macro_dom-like"/>
</dbReference>
<dbReference type="EMBL" id="CASHTH010000455">
    <property type="protein sequence ID" value="CAI8001913.1"/>
    <property type="molecule type" value="Genomic_DNA"/>
</dbReference>
<evidence type="ECO:0000259" key="15">
    <source>
        <dbReference type="PROSITE" id="PS00631"/>
    </source>
</evidence>
<organism evidence="16 17">
    <name type="scientific">Geodia barretti</name>
    <name type="common">Barrett's horny sponge</name>
    <dbReference type="NCBI Taxonomy" id="519541"/>
    <lineage>
        <taxon>Eukaryota</taxon>
        <taxon>Metazoa</taxon>
        <taxon>Porifera</taxon>
        <taxon>Demospongiae</taxon>
        <taxon>Heteroscleromorpha</taxon>
        <taxon>Tetractinellida</taxon>
        <taxon>Astrophorina</taxon>
        <taxon>Geodiidae</taxon>
        <taxon>Geodia</taxon>
    </lineage>
</organism>
<comment type="catalytic activity">
    <reaction evidence="14">
        <text>L-cysteinylglycine + H2O = L-cysteine + glycine</text>
        <dbReference type="Rhea" id="RHEA:28783"/>
        <dbReference type="ChEBI" id="CHEBI:15377"/>
        <dbReference type="ChEBI" id="CHEBI:35235"/>
        <dbReference type="ChEBI" id="CHEBI:57305"/>
        <dbReference type="ChEBI" id="CHEBI:61694"/>
    </reaction>
    <physiologicalReaction direction="left-to-right" evidence="14">
        <dbReference type="Rhea" id="RHEA:28784"/>
    </physiologicalReaction>
</comment>
<dbReference type="Gene3D" id="3.40.220.10">
    <property type="entry name" value="Leucine Aminopeptidase, subunit E, domain 1"/>
    <property type="match status" value="1"/>
</dbReference>
<sequence length="501" mass="53268">MMYSARSKVLWLSACYSIARGSRALSVCQPRGARTFEKAPKIRRAECAPIRTRSLCTSTDEGEVKRGVVIGCYETSDGYQLSGCGQGVDGECSGQLTQLLASSGGKVKKGDCRLFYDVTKDHAHVAVVGVGSCDPEIGCEDIDVKRQNIRSAAAVGVKTLQKAGVTDISIDGLGNPEACAEGSVLGTFVFDKLKDSEKRKEPPAITLINSTSESEVEWNRGCVLASAQNFARELKEMPSNLLTPSLFVDAVGERMAGRESLEFIPRPKSWIEEKKMGAFLGVAQGAATSPWLLEMRYNYKPEDTPIVLVGKGVTFDTGGISIKPSAGMGLMRGDMGGAAAVAASVYAVAQLQLPISLVALIPLCENMPSGTAFKPGDVVTAMNGKTIEVDNTDAEGRLLLADALTYAHSFSPSTIIDLATLTGAVDVALGSGAAAVFTTDDDLWSEIHQAGQVTGDRVWRMPLYQQYTKQIEARTADISNVGARGRDAGALHSRSIPQGVR</sequence>
<evidence type="ECO:0000256" key="6">
    <source>
        <dbReference type="ARBA" id="ARBA00023511"/>
    </source>
</evidence>
<dbReference type="SUPFAM" id="SSF52949">
    <property type="entry name" value="Macro domain-like"/>
    <property type="match status" value="1"/>
</dbReference>
<dbReference type="Pfam" id="PF00883">
    <property type="entry name" value="Peptidase_M17"/>
    <property type="match status" value="1"/>
</dbReference>
<evidence type="ECO:0000256" key="14">
    <source>
        <dbReference type="ARBA" id="ARBA00049107"/>
    </source>
</evidence>
<evidence type="ECO:0000256" key="8">
    <source>
        <dbReference type="ARBA" id="ARBA00029605"/>
    </source>
</evidence>
<dbReference type="PRINTS" id="PR00481">
    <property type="entry name" value="LAMNOPPTDASE"/>
</dbReference>
<name>A0AA35R3N6_GEOBA</name>
<accession>A0AA35R3N6</accession>
<evidence type="ECO:0000256" key="10">
    <source>
        <dbReference type="ARBA" id="ARBA00030997"/>
    </source>
</evidence>
<evidence type="ECO:0000256" key="3">
    <source>
        <dbReference type="ARBA" id="ARBA00022438"/>
    </source>
</evidence>
<comment type="caution">
    <text evidence="16">The sequence shown here is derived from an EMBL/GenBank/DDBJ whole genome shotgun (WGS) entry which is preliminary data.</text>
</comment>
<comment type="similarity">
    <text evidence="1">Belongs to the peptidase M17 family.</text>
</comment>
<proteinExistence type="inferred from homology"/>
<keyword evidence="4" id="KW-0645">Protease</keyword>
<dbReference type="PROSITE" id="PS00631">
    <property type="entry name" value="CYTOSOL_AP"/>
    <property type="match status" value="1"/>
</dbReference>
<dbReference type="InterPro" id="IPR008283">
    <property type="entry name" value="Peptidase_M17_N"/>
</dbReference>
<feature type="domain" description="Cytosol aminopeptidase" evidence="15">
    <location>
        <begin position="391"/>
        <end position="398"/>
    </location>
</feature>
<evidence type="ECO:0000313" key="16">
    <source>
        <dbReference type="EMBL" id="CAI8001913.1"/>
    </source>
</evidence>
<dbReference type="InterPro" id="IPR000819">
    <property type="entry name" value="Peptidase_M17_C"/>
</dbReference>
<evidence type="ECO:0000256" key="13">
    <source>
        <dbReference type="ARBA" id="ARBA00047881"/>
    </source>
</evidence>
<dbReference type="GO" id="GO:0006508">
    <property type="term" value="P:proteolysis"/>
    <property type="evidence" value="ECO:0007669"/>
    <property type="project" value="UniProtKB-KW"/>
</dbReference>
<dbReference type="Gene3D" id="3.40.630.10">
    <property type="entry name" value="Zn peptidases"/>
    <property type="match status" value="1"/>
</dbReference>
<reference evidence="16" key="1">
    <citation type="submission" date="2023-03" db="EMBL/GenBank/DDBJ databases">
        <authorList>
            <person name="Steffen K."/>
            <person name="Cardenas P."/>
        </authorList>
    </citation>
    <scope>NUCLEOTIDE SEQUENCE</scope>
</reference>
<comment type="function">
    <text evidence="12">Cytosolic metallopeptidase that catalyzes the removal of unsubstituted N-terminal hydrophobic amino acids from various peptides. The presence of Zn(2+) ions is essential for the peptidase activity, and the association with other cofactors can modulate the substrate spectificity of the enzyme. For instance, in the presence of Mn(2+), it displays a specific Cys-Gly hydrolyzing activity of Cys-Gly-S-conjugates. Involved in the metabolism of glutathione and in the degradation of glutathione S-conjugates, which may play a role in the control of the cell redox status.</text>
</comment>
<dbReference type="AlphaFoldDB" id="A0AA35R3N6"/>
<evidence type="ECO:0000256" key="12">
    <source>
        <dbReference type="ARBA" id="ARBA00045966"/>
    </source>
</evidence>
<dbReference type="PANTHER" id="PTHR11963:SF23">
    <property type="entry name" value="CYTOSOL AMINOPEPTIDASE"/>
    <property type="match status" value="1"/>
</dbReference>
<evidence type="ECO:0000256" key="1">
    <source>
        <dbReference type="ARBA" id="ARBA00009528"/>
    </source>
</evidence>
<evidence type="ECO:0000256" key="11">
    <source>
        <dbReference type="ARBA" id="ARBA00031564"/>
    </source>
</evidence>
<evidence type="ECO:0000256" key="9">
    <source>
        <dbReference type="ARBA" id="ARBA00030930"/>
    </source>
</evidence>
<dbReference type="GO" id="GO:0030145">
    <property type="term" value="F:manganese ion binding"/>
    <property type="evidence" value="ECO:0007669"/>
    <property type="project" value="InterPro"/>
</dbReference>
<evidence type="ECO:0000256" key="5">
    <source>
        <dbReference type="ARBA" id="ARBA00022801"/>
    </source>
</evidence>
<comment type="catalytic activity">
    <reaction evidence="13">
        <text>S-benzyl-L-cysteinylglycine + H2O = S-benzyl-L-cysteine + glycine</text>
        <dbReference type="Rhea" id="RHEA:62568"/>
        <dbReference type="ChEBI" id="CHEBI:15377"/>
        <dbReference type="ChEBI" id="CHEBI:57305"/>
        <dbReference type="ChEBI" id="CHEBI:145802"/>
        <dbReference type="ChEBI" id="CHEBI:145803"/>
    </reaction>
    <physiologicalReaction direction="left-to-right" evidence="13">
        <dbReference type="Rhea" id="RHEA:62569"/>
    </physiologicalReaction>
</comment>
<protein>
    <recommendedName>
        <fullName evidence="2">Cytosol aminopeptidase</fullName>
        <ecNumber evidence="7">3.4.13.23</ecNumber>
    </recommendedName>
    <alternativeName>
        <fullName evidence="10">Cysteinylglycine-S-conjugate dipeptidase</fullName>
    </alternativeName>
    <alternativeName>
        <fullName evidence="11">Leucine aminopeptidase 3</fullName>
    </alternativeName>
    <alternativeName>
        <fullName evidence="9">Proline aminopeptidase</fullName>
    </alternativeName>
    <alternativeName>
        <fullName evidence="8">Prolyl aminopeptidase</fullName>
    </alternativeName>
</protein>
<gene>
    <name evidence="16" type="ORF">GBAR_LOCUS3282</name>
</gene>
<dbReference type="EC" id="3.4.13.23" evidence="7"/>
<dbReference type="PANTHER" id="PTHR11963">
    <property type="entry name" value="LEUCINE AMINOPEPTIDASE-RELATED"/>
    <property type="match status" value="1"/>
</dbReference>
<dbReference type="CDD" id="cd00433">
    <property type="entry name" value="Peptidase_M17"/>
    <property type="match status" value="1"/>
</dbReference>
<keyword evidence="17" id="KW-1185">Reference proteome</keyword>
<dbReference type="GO" id="GO:0005737">
    <property type="term" value="C:cytoplasm"/>
    <property type="evidence" value="ECO:0007669"/>
    <property type="project" value="InterPro"/>
</dbReference>